<dbReference type="Pfam" id="PF12353">
    <property type="entry name" value="eIF3g"/>
    <property type="match status" value="1"/>
</dbReference>
<accession>A0A1I8BAB4</accession>
<dbReference type="GO" id="GO:0003743">
    <property type="term" value="F:translation initiation factor activity"/>
    <property type="evidence" value="ECO:0007669"/>
    <property type="project" value="UniProtKB-UniRule"/>
</dbReference>
<dbReference type="OMA" id="ICQGDHF"/>
<dbReference type="WBParaSite" id="MhA1_Contig1797.frz3.gene8">
    <property type="protein sequence ID" value="MhA1_Contig1797.frz3.gene8"/>
    <property type="gene ID" value="MhA1_Contig1797.frz3.gene8"/>
</dbReference>
<keyword evidence="9" id="KW-1185">Reference proteome</keyword>
<dbReference type="SUPFAM" id="SSF54928">
    <property type="entry name" value="RNA-binding domain, RBD"/>
    <property type="match status" value="1"/>
</dbReference>
<keyword evidence="4 5" id="KW-0648">Protein biosynthesis</keyword>
<evidence type="ECO:0000256" key="3">
    <source>
        <dbReference type="ARBA" id="ARBA00022884"/>
    </source>
</evidence>
<dbReference type="HAMAP" id="MF_03006">
    <property type="entry name" value="eIF3g"/>
    <property type="match status" value="1"/>
</dbReference>
<evidence type="ECO:0000256" key="4">
    <source>
        <dbReference type="ARBA" id="ARBA00022917"/>
    </source>
</evidence>
<dbReference type="InterPro" id="IPR034240">
    <property type="entry name" value="eIF3G_RRM"/>
</dbReference>
<comment type="function">
    <text evidence="5">RNA-binding component of the eukaryotic translation initiation factor 3 (eIF-3) complex, which is involved in protein synthesis of a specialized repertoire of mRNAs and, together with other initiation factors, stimulates binding of mRNA and methionyl-tRNAi to the 40S ribosome. The eIF-3 complex specifically targets and initiates translation of a subset of mRNAs involved in cell proliferation. This subunit can bind 18S rRNA.</text>
</comment>
<evidence type="ECO:0000313" key="10">
    <source>
        <dbReference type="WBParaSite" id="MhA1_Contig1797.frz3.gene8"/>
    </source>
</evidence>
<comment type="similarity">
    <text evidence="5">Belongs to the eIF-3 subunit G family.</text>
</comment>
<organism evidence="9 10">
    <name type="scientific">Meloidogyne hapla</name>
    <name type="common">Root-knot nematode worm</name>
    <dbReference type="NCBI Taxonomy" id="6305"/>
    <lineage>
        <taxon>Eukaryota</taxon>
        <taxon>Metazoa</taxon>
        <taxon>Ecdysozoa</taxon>
        <taxon>Nematoda</taxon>
        <taxon>Chromadorea</taxon>
        <taxon>Rhabditida</taxon>
        <taxon>Tylenchina</taxon>
        <taxon>Tylenchomorpha</taxon>
        <taxon>Tylenchoidea</taxon>
        <taxon>Meloidogynidae</taxon>
        <taxon>Meloidogyninae</taxon>
        <taxon>Meloidogyne</taxon>
    </lineage>
</organism>
<dbReference type="AlphaFoldDB" id="A0A1I8BAB4"/>
<protein>
    <recommendedName>
        <fullName evidence="5">Eukaryotic translation initiation factor 3 subunit G</fullName>
        <shortName evidence="5">eIF3g</shortName>
    </recommendedName>
    <alternativeName>
        <fullName evidence="5">Eukaryotic translation initiation factor 3 RNA-binding subunit</fullName>
        <shortName evidence="5">eIF-3 RNA-binding subunit</shortName>
    </alternativeName>
    <alternativeName>
        <fullName evidence="5">Eukaryotic translation initiation factor 3 subunit 4</fullName>
    </alternativeName>
</protein>
<keyword evidence="2 5" id="KW-0396">Initiation factor</keyword>
<dbReference type="Pfam" id="PF00076">
    <property type="entry name" value="RRM_1"/>
    <property type="match status" value="1"/>
</dbReference>
<dbReference type="SMART" id="SM00360">
    <property type="entry name" value="RRM"/>
    <property type="match status" value="1"/>
</dbReference>
<dbReference type="GO" id="GO:0016282">
    <property type="term" value="C:eukaryotic 43S preinitiation complex"/>
    <property type="evidence" value="ECO:0007669"/>
    <property type="project" value="UniProtKB-UniRule"/>
</dbReference>
<evidence type="ECO:0000256" key="7">
    <source>
        <dbReference type="SAM" id="MobiDB-lite"/>
    </source>
</evidence>
<keyword evidence="3 6" id="KW-0694">RNA-binding</keyword>
<evidence type="ECO:0000256" key="2">
    <source>
        <dbReference type="ARBA" id="ARBA00022540"/>
    </source>
</evidence>
<evidence type="ECO:0000256" key="5">
    <source>
        <dbReference type="HAMAP-Rule" id="MF_03006"/>
    </source>
</evidence>
<dbReference type="Proteomes" id="UP000095281">
    <property type="component" value="Unplaced"/>
</dbReference>
<dbReference type="InterPro" id="IPR012677">
    <property type="entry name" value="Nucleotide-bd_a/b_plait_sf"/>
</dbReference>
<name>A0A1I8BAB4_MELHA</name>
<dbReference type="InterPro" id="IPR000504">
    <property type="entry name" value="RRM_dom"/>
</dbReference>
<dbReference type="GO" id="GO:0001732">
    <property type="term" value="P:formation of cytoplasmic translation initiation complex"/>
    <property type="evidence" value="ECO:0007669"/>
    <property type="project" value="UniProtKB-UniRule"/>
</dbReference>
<dbReference type="InterPro" id="IPR024675">
    <property type="entry name" value="eIF3g_N"/>
</dbReference>
<dbReference type="Gene3D" id="3.30.70.330">
    <property type="match status" value="1"/>
</dbReference>
<dbReference type="GO" id="GO:0033290">
    <property type="term" value="C:eukaryotic 48S preinitiation complex"/>
    <property type="evidence" value="ECO:0007669"/>
    <property type="project" value="UniProtKB-UniRule"/>
</dbReference>
<proteinExistence type="inferred from homology"/>
<comment type="subunit">
    <text evidence="5">Component of the eukaryotic translation initiation factor 3 (eIF-3) complex.</text>
</comment>
<dbReference type="CDD" id="cd12408">
    <property type="entry name" value="RRM_eIF3G_like"/>
    <property type="match status" value="1"/>
</dbReference>
<evidence type="ECO:0000256" key="1">
    <source>
        <dbReference type="ARBA" id="ARBA00022490"/>
    </source>
</evidence>
<reference evidence="10" key="1">
    <citation type="submission" date="2016-11" db="UniProtKB">
        <authorList>
            <consortium name="WormBaseParasite"/>
        </authorList>
    </citation>
    <scope>IDENTIFICATION</scope>
</reference>
<evidence type="ECO:0000256" key="6">
    <source>
        <dbReference type="PROSITE-ProRule" id="PRU00176"/>
    </source>
</evidence>
<dbReference type="InterPro" id="IPR035979">
    <property type="entry name" value="RBD_domain_sf"/>
</dbReference>
<dbReference type="PIRSF" id="PIRSF037949">
    <property type="entry name" value="Transl_init_eIF-3_RNA-bind"/>
    <property type="match status" value="1"/>
</dbReference>
<sequence>MVTTIGHLNSSEINSWVEAVDQEHSLRETRRTEIMKDGLKIVTDFIETEDNGVKKMSKVVTTYKVITKKVPRVVAERKKWRKFGQSKDDGPGPHINTTYVAVEVELQFLHNKFGETDELLMDEKGQATKGMHCRLCKSDEHWSTHCPYKEHFKGNEDSDSVDKSAATRIGGGPSQARGTYIAPALRNVGVGDRSSAVMGGPERHSDETTVRITNLPEDSDTLEDDLRGMFSKAGKILRSYVARDKQYNKPKGFAFITFAQRNEAENAIQNFNGAKFEHLILKVEWTK</sequence>
<feature type="region of interest" description="Disordered" evidence="7">
    <location>
        <begin position="154"/>
        <end position="177"/>
    </location>
</feature>
<dbReference type="PROSITE" id="PS50102">
    <property type="entry name" value="RRM"/>
    <property type="match status" value="1"/>
</dbReference>
<feature type="domain" description="RRM" evidence="8">
    <location>
        <begin position="208"/>
        <end position="287"/>
    </location>
</feature>
<keyword evidence="1 5" id="KW-0963">Cytoplasm</keyword>
<comment type="subcellular location">
    <subcellularLocation>
        <location evidence="5">Cytoplasm</location>
    </subcellularLocation>
</comment>
<dbReference type="GO" id="GO:0005852">
    <property type="term" value="C:eukaryotic translation initiation factor 3 complex"/>
    <property type="evidence" value="ECO:0007669"/>
    <property type="project" value="UniProtKB-UniRule"/>
</dbReference>
<evidence type="ECO:0000313" key="9">
    <source>
        <dbReference type="Proteomes" id="UP000095281"/>
    </source>
</evidence>
<dbReference type="GO" id="GO:0003723">
    <property type="term" value="F:RNA binding"/>
    <property type="evidence" value="ECO:0007669"/>
    <property type="project" value="UniProtKB-UniRule"/>
</dbReference>
<dbReference type="CDD" id="cd12933">
    <property type="entry name" value="eIF3G"/>
    <property type="match status" value="1"/>
</dbReference>
<dbReference type="InterPro" id="IPR017334">
    <property type="entry name" value="eIF3_g"/>
</dbReference>
<dbReference type="PANTHER" id="PTHR10352">
    <property type="entry name" value="EUKARYOTIC TRANSLATION INITIATION FACTOR 3 SUBUNIT G"/>
    <property type="match status" value="1"/>
</dbReference>
<evidence type="ECO:0000259" key="8">
    <source>
        <dbReference type="PROSITE" id="PS50102"/>
    </source>
</evidence>